<dbReference type="InterPro" id="IPR010730">
    <property type="entry name" value="HET"/>
</dbReference>
<comment type="caution">
    <text evidence="2">The sequence shown here is derived from an EMBL/GenBank/DDBJ whole genome shotgun (WGS) entry which is preliminary data.</text>
</comment>
<dbReference type="Proteomes" id="UP000646827">
    <property type="component" value="Unassembled WGS sequence"/>
</dbReference>
<accession>A0A8H7S1K1</accession>
<sequence>MHITYTKKQYSDYKKGREVKWVGLDKNGKIRKYSHPEGIHKYSQPPKKIPPILPKPNYMPSYLVRTSDMKVIKGSEVHEGYCALSYSWNQSGEIIRNETTGNMERADKGKHKIIYPARTVRKKPRGRKRIPRKVKFVKFERLIQEICKDFNIKYIWYDQMCINQNNETEKYSEIHQMHKIYSNGYCTIALVPDLTVNVTKQFRHSSFGFTRMDRDSLLKAQWMKRMWTLEEAILSSKMVLIGERVHCWYHQVSSFLFPIFRKDFFGSNISTLLHYAHARTSTKEHDHIFALANVFPEVIKEIKIDYDQDIQELMIQFYGLLAKKDLNILYFGPYHDYKTMCKTSINYGTEGDSKSEAEYSIPIQKFNLPSWTGVYGEHDYRAKYKTPFKNYIVNGNVLQVTCAAMTNDQYHTEILDLGAIKGMIPPLPRQNRKCFRRLVISLQSERSTNKQLIHVHDIKRTGLDSTDYERIATKLRNLSHFMSIKNSQLLWTTTLWHITVIEVSFHGLTEPLEDSTQYVLLSGVPFEGKNRMKLVCYPVIKKERDYYKAIGMCWIRDKNARLFDDIPLEEQTFKIY</sequence>
<organism evidence="2 3">
    <name type="scientific">Circinella minor</name>
    <dbReference type="NCBI Taxonomy" id="1195481"/>
    <lineage>
        <taxon>Eukaryota</taxon>
        <taxon>Fungi</taxon>
        <taxon>Fungi incertae sedis</taxon>
        <taxon>Mucoromycota</taxon>
        <taxon>Mucoromycotina</taxon>
        <taxon>Mucoromycetes</taxon>
        <taxon>Mucorales</taxon>
        <taxon>Lichtheimiaceae</taxon>
        <taxon>Circinella</taxon>
    </lineage>
</organism>
<dbReference type="PANTHER" id="PTHR24148:SF64">
    <property type="entry name" value="HETEROKARYON INCOMPATIBILITY DOMAIN-CONTAINING PROTEIN"/>
    <property type="match status" value="1"/>
</dbReference>
<keyword evidence="3" id="KW-1185">Reference proteome</keyword>
<proteinExistence type="predicted"/>
<name>A0A8H7S1K1_9FUNG</name>
<evidence type="ECO:0000313" key="2">
    <source>
        <dbReference type="EMBL" id="KAG2220999.1"/>
    </source>
</evidence>
<dbReference type="InterPro" id="IPR052895">
    <property type="entry name" value="HetReg/Transcr_Mod"/>
</dbReference>
<dbReference type="PANTHER" id="PTHR24148">
    <property type="entry name" value="ANKYRIN REPEAT DOMAIN-CONTAINING PROTEIN 39 HOMOLOG-RELATED"/>
    <property type="match status" value="1"/>
</dbReference>
<dbReference type="OrthoDB" id="2232847at2759"/>
<dbReference type="EMBL" id="JAEPRB010000122">
    <property type="protein sequence ID" value="KAG2220999.1"/>
    <property type="molecule type" value="Genomic_DNA"/>
</dbReference>
<feature type="domain" description="Heterokaryon incompatibility" evidence="1">
    <location>
        <begin position="81"/>
        <end position="193"/>
    </location>
</feature>
<evidence type="ECO:0000313" key="3">
    <source>
        <dbReference type="Proteomes" id="UP000646827"/>
    </source>
</evidence>
<reference evidence="2 3" key="1">
    <citation type="submission" date="2020-12" db="EMBL/GenBank/DDBJ databases">
        <title>Metabolic potential, ecology and presence of endohyphal bacteria is reflected in genomic diversity of Mucoromycotina.</title>
        <authorList>
            <person name="Muszewska A."/>
            <person name="Okrasinska A."/>
            <person name="Steczkiewicz K."/>
            <person name="Drgas O."/>
            <person name="Orlowska M."/>
            <person name="Perlinska-Lenart U."/>
            <person name="Aleksandrzak-Piekarczyk T."/>
            <person name="Szatraj K."/>
            <person name="Zielenkiewicz U."/>
            <person name="Pilsyk S."/>
            <person name="Malc E."/>
            <person name="Mieczkowski P."/>
            <person name="Kruszewska J.S."/>
            <person name="Biernat P."/>
            <person name="Pawlowska J."/>
        </authorList>
    </citation>
    <scope>NUCLEOTIDE SEQUENCE [LARGE SCALE GENOMIC DNA]</scope>
    <source>
        <strain evidence="2 3">CBS 142.35</strain>
    </source>
</reference>
<protein>
    <recommendedName>
        <fullName evidence="1">Heterokaryon incompatibility domain-containing protein</fullName>
    </recommendedName>
</protein>
<gene>
    <name evidence="2" type="ORF">INT45_004618</name>
</gene>
<dbReference type="Pfam" id="PF06985">
    <property type="entry name" value="HET"/>
    <property type="match status" value="1"/>
</dbReference>
<evidence type="ECO:0000259" key="1">
    <source>
        <dbReference type="Pfam" id="PF06985"/>
    </source>
</evidence>
<dbReference type="AlphaFoldDB" id="A0A8H7S1K1"/>